<dbReference type="InterPro" id="IPR010982">
    <property type="entry name" value="Lambda_DNA-bd_dom_sf"/>
</dbReference>
<dbReference type="Gene3D" id="1.10.260.40">
    <property type="entry name" value="lambda repressor-like DNA-binding domains"/>
    <property type="match status" value="1"/>
</dbReference>
<reference evidence="1 2" key="1">
    <citation type="submission" date="2018-03" db="EMBL/GenBank/DDBJ databases">
        <title>Whole genome sequencing of Histamine producing bacteria.</title>
        <authorList>
            <person name="Butler K."/>
        </authorList>
    </citation>
    <scope>NUCLEOTIDE SEQUENCE [LARGE SCALE GENOMIC DNA]</scope>
    <source>
        <strain evidence="1 2">BT-6</strain>
    </source>
</reference>
<comment type="caution">
    <text evidence="1">The sequence shown here is derived from an EMBL/GenBank/DDBJ whole genome shotgun (WGS) entry which is preliminary data.</text>
</comment>
<evidence type="ECO:0000313" key="2">
    <source>
        <dbReference type="Proteomes" id="UP000241404"/>
    </source>
</evidence>
<dbReference type="Proteomes" id="UP000241404">
    <property type="component" value="Unassembled WGS sequence"/>
</dbReference>
<protein>
    <submittedName>
        <fullName evidence="1">Transcriptional regulator</fullName>
    </submittedName>
</protein>
<dbReference type="InterPro" id="IPR001387">
    <property type="entry name" value="Cro/C1-type_HTH"/>
</dbReference>
<name>A0ABD6X091_PHODM</name>
<accession>A0ABD6X091</accession>
<dbReference type="RefSeq" id="WP_065171703.1">
    <property type="nucleotide sequence ID" value="NZ_LZFH01000017.1"/>
</dbReference>
<dbReference type="CDD" id="cd00093">
    <property type="entry name" value="HTH_XRE"/>
    <property type="match status" value="1"/>
</dbReference>
<organism evidence="1 2">
    <name type="scientific">Photobacterium damselae</name>
    <dbReference type="NCBI Taxonomy" id="38293"/>
    <lineage>
        <taxon>Bacteria</taxon>
        <taxon>Pseudomonadati</taxon>
        <taxon>Pseudomonadota</taxon>
        <taxon>Gammaproteobacteria</taxon>
        <taxon>Vibrionales</taxon>
        <taxon>Vibrionaceae</taxon>
        <taxon>Photobacterium</taxon>
    </lineage>
</organism>
<dbReference type="EMBL" id="PYMM01000014">
    <property type="protein sequence ID" value="PSU15426.1"/>
    <property type="molecule type" value="Genomic_DNA"/>
</dbReference>
<evidence type="ECO:0000313" key="1">
    <source>
        <dbReference type="EMBL" id="PSU15426.1"/>
    </source>
</evidence>
<dbReference type="AlphaFoldDB" id="A0ABD6X091"/>
<gene>
    <name evidence="1" type="ORF">CTM90_16405</name>
</gene>
<proteinExistence type="predicted"/>
<sequence length="295" mass="34468">MEFSETITKRRNQLKITQHEMCYLLSKYHSVFSSVDVTSLSRWERGEVKPTALRKIVMLDVLGDLNNAVLNLDFEIPQSYLNNMELFEKQMYTGVSDKILNYFSNKETVITIDKNNFHEYNNVLSKLIEFYLINRSGVYDLYEKYGFCYLFEKLELKILCNIVGDELIIGHICHIKFPEKDDKSLICERYAVCQGGIGSGCLYIPESLITTKDFLIKSINFIYKEIVNNKQVRVNGLIFNSGRIEVSKWLESFGGELIKTTNNYITPSKKRLVFLDSYKFLSNPLFIKFYKEQKI</sequence>